<feature type="region of interest" description="Disordered" evidence="1">
    <location>
        <begin position="1"/>
        <end position="89"/>
    </location>
</feature>
<dbReference type="RefSeq" id="WP_203932362.1">
    <property type="nucleotide sequence ID" value="NZ_BOPH01000102.1"/>
</dbReference>
<gene>
    <name evidence="3" type="ORF">Voc01_074210</name>
</gene>
<keyword evidence="2" id="KW-0812">Transmembrane</keyword>
<feature type="compositionally biased region" description="Low complexity" evidence="1">
    <location>
        <begin position="76"/>
        <end position="89"/>
    </location>
</feature>
<evidence type="ECO:0000256" key="2">
    <source>
        <dbReference type="SAM" id="Phobius"/>
    </source>
</evidence>
<reference evidence="3" key="1">
    <citation type="submission" date="2021-01" db="EMBL/GenBank/DDBJ databases">
        <title>Whole genome shotgun sequence of Virgisporangium ochraceum NBRC 16418.</title>
        <authorList>
            <person name="Komaki H."/>
            <person name="Tamura T."/>
        </authorList>
    </citation>
    <scope>NUCLEOTIDE SEQUENCE</scope>
    <source>
        <strain evidence="3">NBRC 16418</strain>
    </source>
</reference>
<feature type="transmembrane region" description="Helical" evidence="2">
    <location>
        <begin position="92"/>
        <end position="116"/>
    </location>
</feature>
<evidence type="ECO:0000256" key="1">
    <source>
        <dbReference type="SAM" id="MobiDB-lite"/>
    </source>
</evidence>
<feature type="compositionally biased region" description="Pro residues" evidence="1">
    <location>
        <begin position="1"/>
        <end position="24"/>
    </location>
</feature>
<dbReference type="AlphaFoldDB" id="A0A8J4EF73"/>
<keyword evidence="2" id="KW-0472">Membrane</keyword>
<comment type="caution">
    <text evidence="3">The sequence shown here is derived from an EMBL/GenBank/DDBJ whole genome shotgun (WGS) entry which is preliminary data.</text>
</comment>
<keyword evidence="2" id="KW-1133">Transmembrane helix</keyword>
<dbReference type="Proteomes" id="UP000635606">
    <property type="component" value="Unassembled WGS sequence"/>
</dbReference>
<evidence type="ECO:0000313" key="3">
    <source>
        <dbReference type="EMBL" id="GIJ72504.1"/>
    </source>
</evidence>
<evidence type="ECO:0000313" key="4">
    <source>
        <dbReference type="Proteomes" id="UP000635606"/>
    </source>
</evidence>
<keyword evidence="4" id="KW-1185">Reference proteome</keyword>
<protein>
    <submittedName>
        <fullName evidence="3">Uncharacterized protein</fullName>
    </submittedName>
</protein>
<organism evidence="3 4">
    <name type="scientific">Virgisporangium ochraceum</name>
    <dbReference type="NCBI Taxonomy" id="65505"/>
    <lineage>
        <taxon>Bacteria</taxon>
        <taxon>Bacillati</taxon>
        <taxon>Actinomycetota</taxon>
        <taxon>Actinomycetes</taxon>
        <taxon>Micromonosporales</taxon>
        <taxon>Micromonosporaceae</taxon>
        <taxon>Virgisporangium</taxon>
    </lineage>
</organism>
<sequence length="232" mass="24439">MYPEHPQPGPNAVPPAPPAEPPASPWSQAPSQVPPAQPPASGWSQAPPADAPTSGWPATPHATASWQEPGTPPWQAPGTPAAPTGGPRPKRVTVAAVVAAALLLVLVVNGVVVLAVRGQLRGETTRLDRELAAHQQAQKQAREALQAQFREADLPGKLQTVRTRDKAATAALIAWGSSGQPYSGLKTIRQARNDCEDAVIDYNATAARFPYDMMGGLPLRINPSDDTTDCDR</sequence>
<accession>A0A8J4EF73</accession>
<proteinExistence type="predicted"/>
<name>A0A8J4EF73_9ACTN</name>
<dbReference type="EMBL" id="BOPH01000102">
    <property type="protein sequence ID" value="GIJ72504.1"/>
    <property type="molecule type" value="Genomic_DNA"/>
</dbReference>